<dbReference type="SUPFAM" id="SSF52540">
    <property type="entry name" value="P-loop containing nucleoside triphosphate hydrolases"/>
    <property type="match status" value="1"/>
</dbReference>
<dbReference type="Proteomes" id="UP000368418">
    <property type="component" value="Unassembled WGS sequence"/>
</dbReference>
<accession>A0A9P4A4T1</accession>
<comment type="caution">
    <text evidence="1">The sequence shown here is derived from an EMBL/GenBank/DDBJ whole genome shotgun (WGS) entry which is preliminary data.</text>
</comment>
<dbReference type="InterPro" id="IPR027417">
    <property type="entry name" value="P-loop_NTPase"/>
</dbReference>
<evidence type="ECO:0000313" key="2">
    <source>
        <dbReference type="Proteomes" id="UP000368418"/>
    </source>
</evidence>
<evidence type="ECO:0000313" key="1">
    <source>
        <dbReference type="EMBL" id="KAA5496438.1"/>
    </source>
</evidence>
<sequence>MNKKTEIKIEDVCRHSVTFPSIPTTLISRKSYFDLFEEQFETYKVLCLPGAEGVGLTTALAEFAKMHNQYCISYFIDGFSRLAMEPRIIEHSLYVQFAYFDKHFSLMNEDKEIDLSPHIVRVKRRLKSSKNYLYFIFDGFDKIPSTLKDSIRSILTLLLDIDNARFLFSGKAIDINELLPDSIQAKETNSLLKFHKAEVKDFFNLIKPDIDEEQVEILYSISGGNAEKLGIIVDKLRANISISQIEDIYTYNTSDLYAVDWEKYECMENENIYILLALIAFAEMKLSLSMLQKMLKIDSEKLQELLDICKDKLEVKDGHVLFKEYSFRKYVRKHLADLKRKIELIQLETFENSTNSADFFSYMPSLYKQVGKNKSMISYLTSDNVQQFLIDRKSQAAFNEQCEYGFEACRDLNEVVAAHFRFAVNRSASREIEKNELYDSEIEALLSVGEDDAAYALTQKVYLKEERLKCLLLIARKGNRLPATLYDELIANIKSLAESIDFDHMPQKAIEIAKLMLPVDFVMALSIIDRVAKLTKDKIQYDRLYTAISLSYNEISKDKDDSSKMDLAATKISDEGVRKMAIAMRTVLHDNSVDQIISKLDEIPNLTSRLYFLQFWIPDHKEVEDIDKIVLYAIKLVIKDSNVTLPKASLLCKYCEPLKLISGDILKDVLDILDAVDDSVKYPSVDYVDLQLMIIEAQIQYDKENAQYRLMQLYDDICNFEDKSIIVYCKSKILAKYENLGNKKDIEDCLKPAFELQKEITKEIKELLNTTAYHLKIVEGPIRELVCDYRSFISDIIPLINTSERRSRAYRIAISEYLNRTDILDIDFGYFDNLYKNINYDLSDRTEPLITLIRDIVFSKCDTTSLLGNIKSMYGKIKEIESEFALCYILSILYVWVKRNFPEDSFICSIKTELNNTWNKIDVPWLKVTTGFEVARQFSKLSMKEEAHEMIRVASQLKQKQLFCSASCVETYTVSLDLLTHSLGILIRSHLCENNDIEQFKELIAFLGSEGESMILWSKIALEYYIAKEHDDFFDIATKYVAKPINGYSIAYQKRILFNIAPTLYLSVKSMFYSVLEQFDDEFKNHCLDNVGCFIFNKCAYLEYTNTHQIFAELQYTEYEILFDLITHATDESLIFNYTVSICNCLKENKGNKLSREHISILLKKLEDIIKLKFPIVGGLTHDGYKLSCMATIMGSRICAPSNNDWDKVKLEIENINNLADQSFLYTHISHYIKKTDKKQEFLNLGFQKAGELNSAYDKMNRYDMSVSEAIESAPSLVRNFTFKTWEWILGDKNGNYQDAKKIIDLIQEYDEELAKDILEQTDKDPARIQYKYKQKLKRHIDKKKKIGVAQKDIKQVASLTNVEQQMFFEEKMENLIRGKSITKDILSTFSIMQIIFDNSISDTKHAINYFMENLYEKNRLSNFHKDLIRDIHKAILYNLKVVLSLAAGTKERFELINRLIQDNCTDINATHIRVGEESKAFQYLKNWFTKYKYDSLRIIDPYFSPKDFNIIKTFFDINNDLRVSILTNKGSEIEIEDYQKGWNKVSADLTGEISVVSFCYEDDKNSCPVHDRWWVLVDSETNEQTGLHLNSLSGLGKRECDLILLDTNGLKSANTIWTDYIVNRRPRIEGRKINYERYEIH</sequence>
<organism evidence="1 2">
    <name type="scientific">Bacteroides caccae</name>
    <dbReference type="NCBI Taxonomy" id="47678"/>
    <lineage>
        <taxon>Bacteria</taxon>
        <taxon>Pseudomonadati</taxon>
        <taxon>Bacteroidota</taxon>
        <taxon>Bacteroidia</taxon>
        <taxon>Bacteroidales</taxon>
        <taxon>Bacteroidaceae</taxon>
        <taxon>Bacteroides</taxon>
    </lineage>
</organism>
<proteinExistence type="predicted"/>
<dbReference type="RefSeq" id="WP_149882492.1">
    <property type="nucleotide sequence ID" value="NZ_CACRTB010000005.1"/>
</dbReference>
<dbReference type="EMBL" id="VVYD01000019">
    <property type="protein sequence ID" value="KAA5496438.1"/>
    <property type="molecule type" value="Genomic_DNA"/>
</dbReference>
<name>A0A9P4A4T1_9BACE</name>
<protein>
    <submittedName>
        <fullName evidence="1">Uncharacterized protein</fullName>
    </submittedName>
</protein>
<reference evidence="1 2" key="1">
    <citation type="journal article" date="2019" name="Nat. Med.">
        <title>A library of human gut bacterial isolates paired with longitudinal multiomics data enables mechanistic microbiome research.</title>
        <authorList>
            <person name="Poyet M."/>
            <person name="Groussin M."/>
            <person name="Gibbons S.M."/>
            <person name="Avila-Pacheco J."/>
            <person name="Jiang X."/>
            <person name="Kearney S.M."/>
            <person name="Perrotta A.R."/>
            <person name="Berdy B."/>
            <person name="Zhao S."/>
            <person name="Lieberman T.D."/>
            <person name="Swanson P.K."/>
            <person name="Smith M."/>
            <person name="Roesemann S."/>
            <person name="Alexander J.E."/>
            <person name="Rich S.A."/>
            <person name="Livny J."/>
            <person name="Vlamakis H."/>
            <person name="Clish C."/>
            <person name="Bullock K."/>
            <person name="Deik A."/>
            <person name="Scott J."/>
            <person name="Pierce K.A."/>
            <person name="Xavier R.J."/>
            <person name="Alm E.J."/>
        </authorList>
    </citation>
    <scope>NUCLEOTIDE SEQUENCE [LARGE SCALE GENOMIC DNA]</scope>
    <source>
        <strain evidence="1 2">BIOML-A19</strain>
    </source>
</reference>
<gene>
    <name evidence="1" type="ORF">F2Y31_17330</name>
</gene>